<dbReference type="AlphaFoldDB" id="A0A8X6TPZ2"/>
<evidence type="ECO:0000313" key="2">
    <source>
        <dbReference type="Proteomes" id="UP000887013"/>
    </source>
</evidence>
<protein>
    <submittedName>
        <fullName evidence="1">Uncharacterized protein</fullName>
    </submittedName>
</protein>
<accession>A0A8X6TPZ2</accession>
<comment type="caution">
    <text evidence="1">The sequence shown here is derived from an EMBL/GenBank/DDBJ whole genome shotgun (WGS) entry which is preliminary data.</text>
</comment>
<feature type="non-terminal residue" evidence="1">
    <location>
        <position position="70"/>
    </location>
</feature>
<dbReference type="EMBL" id="BMAW01013568">
    <property type="protein sequence ID" value="GFT34729.1"/>
    <property type="molecule type" value="Genomic_DNA"/>
</dbReference>
<gene>
    <name evidence="1" type="ORF">NPIL_209281</name>
</gene>
<name>A0A8X6TPZ2_NEPPI</name>
<proteinExistence type="predicted"/>
<evidence type="ECO:0000313" key="1">
    <source>
        <dbReference type="EMBL" id="GFT34729.1"/>
    </source>
</evidence>
<keyword evidence="2" id="KW-1185">Reference proteome</keyword>
<sequence length="70" mass="8090">MNAKQHFTLNVRLSTMANKLVGSDSFPFRLDSRKHLVFLQGTLQEKSMSSHMYDTKCGFNIMRRLLIALD</sequence>
<reference evidence="1" key="1">
    <citation type="submission" date="2020-08" db="EMBL/GenBank/DDBJ databases">
        <title>Multicomponent nature underlies the extraordinary mechanical properties of spider dragline silk.</title>
        <authorList>
            <person name="Kono N."/>
            <person name="Nakamura H."/>
            <person name="Mori M."/>
            <person name="Yoshida Y."/>
            <person name="Ohtoshi R."/>
            <person name="Malay A.D."/>
            <person name="Moran D.A.P."/>
            <person name="Tomita M."/>
            <person name="Numata K."/>
            <person name="Arakawa K."/>
        </authorList>
    </citation>
    <scope>NUCLEOTIDE SEQUENCE</scope>
</reference>
<dbReference type="Proteomes" id="UP000887013">
    <property type="component" value="Unassembled WGS sequence"/>
</dbReference>
<organism evidence="1 2">
    <name type="scientific">Nephila pilipes</name>
    <name type="common">Giant wood spider</name>
    <name type="synonym">Nephila maculata</name>
    <dbReference type="NCBI Taxonomy" id="299642"/>
    <lineage>
        <taxon>Eukaryota</taxon>
        <taxon>Metazoa</taxon>
        <taxon>Ecdysozoa</taxon>
        <taxon>Arthropoda</taxon>
        <taxon>Chelicerata</taxon>
        <taxon>Arachnida</taxon>
        <taxon>Araneae</taxon>
        <taxon>Araneomorphae</taxon>
        <taxon>Entelegynae</taxon>
        <taxon>Araneoidea</taxon>
        <taxon>Nephilidae</taxon>
        <taxon>Nephila</taxon>
    </lineage>
</organism>